<name>A0ABY8HGX0_ENSAD</name>
<dbReference type="EMBL" id="CP121308">
    <property type="protein sequence ID" value="WFP91352.1"/>
    <property type="molecule type" value="Genomic_DNA"/>
</dbReference>
<evidence type="ECO:0000313" key="2">
    <source>
        <dbReference type="EMBL" id="WFP91352.1"/>
    </source>
</evidence>
<evidence type="ECO:0008006" key="4">
    <source>
        <dbReference type="Google" id="ProtNLM"/>
    </source>
</evidence>
<evidence type="ECO:0000256" key="1">
    <source>
        <dbReference type="SAM" id="MobiDB-lite"/>
    </source>
</evidence>
<proteinExistence type="predicted"/>
<organism evidence="2 3">
    <name type="scientific">Ensifer adhaerens</name>
    <name type="common">Sinorhizobium morelense</name>
    <dbReference type="NCBI Taxonomy" id="106592"/>
    <lineage>
        <taxon>Bacteria</taxon>
        <taxon>Pseudomonadati</taxon>
        <taxon>Pseudomonadota</taxon>
        <taxon>Alphaproteobacteria</taxon>
        <taxon>Hyphomicrobiales</taxon>
        <taxon>Rhizobiaceae</taxon>
        <taxon>Sinorhizobium/Ensifer group</taxon>
        <taxon>Ensifer</taxon>
    </lineage>
</organism>
<protein>
    <recommendedName>
        <fullName evidence="4">Antitoxin VbhA domain-containing protein</fullName>
    </recommendedName>
</protein>
<dbReference type="GeneID" id="42983290"/>
<reference evidence="2 3" key="1">
    <citation type="submission" date="2023-03" db="EMBL/GenBank/DDBJ databases">
        <title>Comparative genome and transcriptome analysis combination mining strategies for increasing vitamin B12 production of Ensifer adhaerens strain.</title>
        <authorList>
            <person name="Yongheng L."/>
        </authorList>
    </citation>
    <scope>NUCLEOTIDE SEQUENCE [LARGE SCALE GENOMIC DNA]</scope>
    <source>
        <strain evidence="2 3">Casida A-T305</strain>
    </source>
</reference>
<feature type="compositionally biased region" description="Basic and acidic residues" evidence="1">
    <location>
        <begin position="7"/>
        <end position="25"/>
    </location>
</feature>
<sequence>MTDIVNDEERQNRAKAARERFERATSDMASEGRFADAEGMSEIEMMEYATRLQQEARK</sequence>
<accession>A0ABY8HGX0</accession>
<evidence type="ECO:0000313" key="3">
    <source>
        <dbReference type="Proteomes" id="UP001214094"/>
    </source>
</evidence>
<gene>
    <name evidence="2" type="ORF">P4B07_02940</name>
</gene>
<dbReference type="Proteomes" id="UP001214094">
    <property type="component" value="Chromosome"/>
</dbReference>
<feature type="region of interest" description="Disordered" evidence="1">
    <location>
        <begin position="1"/>
        <end position="37"/>
    </location>
</feature>
<dbReference type="RefSeq" id="WP_156552934.1">
    <property type="nucleotide sequence ID" value="NZ_CP015880.1"/>
</dbReference>
<keyword evidence="3" id="KW-1185">Reference proteome</keyword>